<dbReference type="Proteomes" id="UP000292452">
    <property type="component" value="Unassembled WGS sequence"/>
</dbReference>
<comment type="caution">
    <text evidence="2">The sequence shown here is derived from an EMBL/GenBank/DDBJ whole genome shotgun (WGS) entry which is preliminary data.</text>
</comment>
<evidence type="ECO:0000313" key="2">
    <source>
        <dbReference type="EMBL" id="TBO60891.1"/>
    </source>
</evidence>
<dbReference type="InterPro" id="IPR002575">
    <property type="entry name" value="Aminoglycoside_PTrfase"/>
</dbReference>
<protein>
    <recommendedName>
        <fullName evidence="1">Aminoglycoside phosphotransferase domain-containing protein</fullName>
    </recommendedName>
</protein>
<dbReference type="SUPFAM" id="SSF56112">
    <property type="entry name" value="Protein kinase-like (PK-like)"/>
    <property type="match status" value="1"/>
</dbReference>
<proteinExistence type="predicted"/>
<evidence type="ECO:0000259" key="1">
    <source>
        <dbReference type="Pfam" id="PF01636"/>
    </source>
</evidence>
<keyword evidence="3" id="KW-1185">Reference proteome</keyword>
<gene>
    <name evidence="2" type="ORF">EYS09_04115</name>
</gene>
<name>A0A4V2JJ25_STRKA</name>
<dbReference type="InterPro" id="IPR011009">
    <property type="entry name" value="Kinase-like_dom_sf"/>
</dbReference>
<dbReference type="EMBL" id="SIXH01000022">
    <property type="protein sequence ID" value="TBO60891.1"/>
    <property type="molecule type" value="Genomic_DNA"/>
</dbReference>
<evidence type="ECO:0000313" key="3">
    <source>
        <dbReference type="Proteomes" id="UP000292452"/>
    </source>
</evidence>
<organism evidence="2 3">
    <name type="scientific">Streptomyces kasugaensis</name>
    <dbReference type="NCBI Taxonomy" id="1946"/>
    <lineage>
        <taxon>Bacteria</taxon>
        <taxon>Bacillati</taxon>
        <taxon>Actinomycetota</taxon>
        <taxon>Actinomycetes</taxon>
        <taxon>Kitasatosporales</taxon>
        <taxon>Streptomycetaceae</taxon>
        <taxon>Streptomyces</taxon>
    </lineage>
</organism>
<dbReference type="AlphaFoldDB" id="A0A4V2JJ25"/>
<accession>A0A4V2JJ25</accession>
<sequence>MRGPSPRVALSTPACPRQFRQPDINVEAHMRDIPHDSSTACPTTGDVFGYASEQIHRAAAEMWPRVPVLLGNHIPSVTGYVHQLQVGDRPMYAKHSMLGGSLVSVLTGEYGTWEAVAKRQAAYVDAPDSLLAREAKQLAFLASDGKPRACAVIGLRRGVLFTEPVPGPALSALMLTSPAEAGHLLVRAWSELVPLHSRNFPGEEIAERSIAGTFRRKFNGLSGETYLGRLGVARLSEETSAEVIALIRPLVLRLHRVPLGPTAAEDKVLVYGDLKPEHIVFPDGPDKAPYFIDPGLMRAAPSVDAAKLISRTTLSLAASGASAAAAKDIALGIQEFVRTLLGNADHLRRDAMLRRLLLLWCMDTINIMTTYLSAPSAVPLPVQGRRLAEDPLPVLRLVNAASDLLTTRSESTAAWERALDGVSGVGA</sequence>
<reference evidence="2 3" key="1">
    <citation type="submission" date="2019-02" db="EMBL/GenBank/DDBJ databases">
        <title>Draft Genome Sequence of Streptomyces sp. AM-2504, identified by 16S rRNA comparative analysis as a Streptomyces Kasugaensis strain.</title>
        <authorList>
            <person name="Napolioni V."/>
            <person name="Giuliodori A.M."/>
            <person name="Spurio R."/>
            <person name="Fabbretti A."/>
        </authorList>
    </citation>
    <scope>NUCLEOTIDE SEQUENCE [LARGE SCALE GENOMIC DNA]</scope>
    <source>
        <strain evidence="2 3">AM-2504</strain>
    </source>
</reference>
<dbReference type="Pfam" id="PF01636">
    <property type="entry name" value="APH"/>
    <property type="match status" value="1"/>
</dbReference>
<feature type="domain" description="Aminoglycoside phosphotransferase" evidence="1">
    <location>
        <begin position="114"/>
        <end position="310"/>
    </location>
</feature>